<dbReference type="Pfam" id="PF04960">
    <property type="entry name" value="Glutaminase"/>
    <property type="match status" value="1"/>
</dbReference>
<name>A0ABU4W917_9FUSO</name>
<feature type="binding site" evidence="6">
    <location>
        <position position="189"/>
    </location>
    <ligand>
        <name>substrate</name>
    </ligand>
</feature>
<dbReference type="EMBL" id="JAVIKH010000001">
    <property type="protein sequence ID" value="MDX8335184.1"/>
    <property type="molecule type" value="Genomic_DNA"/>
</dbReference>
<dbReference type="EC" id="3.5.1.2" evidence="3 6"/>
<comment type="caution">
    <text evidence="7">The sequence shown here is derived from an EMBL/GenBank/DDBJ whole genome shotgun (WGS) entry which is preliminary data.</text>
</comment>
<sequence length="304" mass="33664">MQELLKKLVEKHRQTTNLGKVANYIPELEKTNPKDLGIYIIDNDGNEYFAGEYNNKFTVQSISKVVALMLAIFDNGEDYVFSKVGMDPSGDPFNSIRKLETSSRRKPYNPMINAGAIVVSSMIKGNDVKDKFNRLLEFFKKITEDPTLELNPKVYLSESETGNKNRAMGYYLKDEGIISGNVEEALEIYFKQCSIDVTAKTIAKLGLFLANEGQLSNGEQVVSNRVSRIVKTLMVTCGMYDNSGEFAVRVGLPSKSGVGGGIVSVVPHKMGIGIYSPALDQKGNPLAGIYLLEDLCNELKCRIF</sequence>
<dbReference type="SUPFAM" id="SSF56601">
    <property type="entry name" value="beta-lactamase/transpeptidase-like"/>
    <property type="match status" value="1"/>
</dbReference>
<feature type="binding site" evidence="6">
    <location>
        <position position="158"/>
    </location>
    <ligand>
        <name>substrate</name>
    </ligand>
</feature>
<dbReference type="Proteomes" id="UP001279681">
    <property type="component" value="Unassembled WGS sequence"/>
</dbReference>
<comment type="catalytic activity">
    <reaction evidence="5 6">
        <text>L-glutamine + H2O = L-glutamate + NH4(+)</text>
        <dbReference type="Rhea" id="RHEA:15889"/>
        <dbReference type="ChEBI" id="CHEBI:15377"/>
        <dbReference type="ChEBI" id="CHEBI:28938"/>
        <dbReference type="ChEBI" id="CHEBI:29985"/>
        <dbReference type="ChEBI" id="CHEBI:58359"/>
        <dbReference type="EC" id="3.5.1.2"/>
    </reaction>
</comment>
<protein>
    <recommendedName>
        <fullName evidence="3 6">Glutaminase</fullName>
        <ecNumber evidence="3 6">3.5.1.2</ecNumber>
    </recommendedName>
</protein>
<feature type="binding site" evidence="6">
    <location>
        <position position="258"/>
    </location>
    <ligand>
        <name>substrate</name>
    </ligand>
</feature>
<evidence type="ECO:0000256" key="2">
    <source>
        <dbReference type="ARBA" id="ARBA00011881"/>
    </source>
</evidence>
<keyword evidence="4 6" id="KW-0378">Hydrolase</keyword>
<dbReference type="InterPro" id="IPR015868">
    <property type="entry name" value="Glutaminase"/>
</dbReference>
<feature type="binding site" evidence="6">
    <location>
        <position position="165"/>
    </location>
    <ligand>
        <name>substrate</name>
    </ligand>
</feature>
<dbReference type="InterPro" id="IPR012338">
    <property type="entry name" value="Beta-lactam/transpept-like"/>
</dbReference>
<organism evidence="7 8">
    <name type="scientific">Candidatus Cetobacterium colombiensis</name>
    <dbReference type="NCBI Taxonomy" id="3073100"/>
    <lineage>
        <taxon>Bacteria</taxon>
        <taxon>Fusobacteriati</taxon>
        <taxon>Fusobacteriota</taxon>
        <taxon>Fusobacteriia</taxon>
        <taxon>Fusobacteriales</taxon>
        <taxon>Fusobacteriaceae</taxon>
        <taxon>Cetobacterium</taxon>
    </lineage>
</organism>
<comment type="similarity">
    <text evidence="1 6">Belongs to the glutaminase family.</text>
</comment>
<dbReference type="PANTHER" id="PTHR12544">
    <property type="entry name" value="GLUTAMINASE"/>
    <property type="match status" value="1"/>
</dbReference>
<evidence type="ECO:0000313" key="7">
    <source>
        <dbReference type="EMBL" id="MDX8335184.1"/>
    </source>
</evidence>
<evidence type="ECO:0000256" key="4">
    <source>
        <dbReference type="ARBA" id="ARBA00022801"/>
    </source>
</evidence>
<keyword evidence="6" id="KW-0007">Acetylation</keyword>
<dbReference type="GO" id="GO:0004359">
    <property type="term" value="F:glutaminase activity"/>
    <property type="evidence" value="ECO:0007669"/>
    <property type="project" value="UniProtKB-EC"/>
</dbReference>
<keyword evidence="8" id="KW-1185">Reference proteome</keyword>
<reference evidence="8" key="1">
    <citation type="submission" date="2023-07" db="EMBL/GenBank/DDBJ databases">
        <authorList>
            <person name="Colorado M.A."/>
            <person name="Villamil L.M."/>
            <person name="Melo J.F."/>
            <person name="Rodriguez J.A."/>
            <person name="Ruiz R.Y."/>
        </authorList>
    </citation>
    <scope>NUCLEOTIDE SEQUENCE [LARGE SCALE GENOMIC DNA]</scope>
    <source>
        <strain evidence="8">C33</strain>
    </source>
</reference>
<gene>
    <name evidence="6 7" type="primary">glsA</name>
    <name evidence="7" type="ORF">RFV38_01530</name>
</gene>
<evidence type="ECO:0000256" key="5">
    <source>
        <dbReference type="ARBA" id="ARBA00049534"/>
    </source>
</evidence>
<feature type="binding site" evidence="6">
    <location>
        <position position="61"/>
    </location>
    <ligand>
        <name>substrate</name>
    </ligand>
</feature>
<dbReference type="HAMAP" id="MF_00313">
    <property type="entry name" value="Glutaminase"/>
    <property type="match status" value="1"/>
</dbReference>
<dbReference type="PANTHER" id="PTHR12544:SF29">
    <property type="entry name" value="GLUTAMINASE"/>
    <property type="match status" value="1"/>
</dbReference>
<evidence type="ECO:0000256" key="6">
    <source>
        <dbReference type="HAMAP-Rule" id="MF_00313"/>
    </source>
</evidence>
<evidence type="ECO:0000256" key="3">
    <source>
        <dbReference type="ARBA" id="ARBA00012918"/>
    </source>
</evidence>
<proteinExistence type="inferred from homology"/>
<evidence type="ECO:0000313" key="8">
    <source>
        <dbReference type="Proteomes" id="UP001279681"/>
    </source>
</evidence>
<dbReference type="NCBIfam" id="TIGR03814">
    <property type="entry name" value="Gln_ase"/>
    <property type="match status" value="1"/>
</dbReference>
<accession>A0ABU4W917</accession>
<evidence type="ECO:0000256" key="1">
    <source>
        <dbReference type="ARBA" id="ARBA00011076"/>
    </source>
</evidence>
<feature type="binding site" evidence="6">
    <location>
        <position position="113"/>
    </location>
    <ligand>
        <name>substrate</name>
    </ligand>
</feature>
<feature type="binding site" evidence="6">
    <location>
        <position position="240"/>
    </location>
    <ligand>
        <name>substrate</name>
    </ligand>
</feature>
<dbReference type="RefSeq" id="WP_320312593.1">
    <property type="nucleotide sequence ID" value="NZ_JAVIKH010000001.1"/>
</dbReference>
<comment type="subunit">
    <text evidence="2 6">Homotetramer.</text>
</comment>
<dbReference type="Gene3D" id="3.40.710.10">
    <property type="entry name" value="DD-peptidase/beta-lactamase superfamily"/>
    <property type="match status" value="1"/>
</dbReference>